<dbReference type="Pfam" id="PF08281">
    <property type="entry name" value="Sigma70_r4_2"/>
    <property type="match status" value="1"/>
</dbReference>
<dbReference type="InterPro" id="IPR036388">
    <property type="entry name" value="WH-like_DNA-bd_sf"/>
</dbReference>
<evidence type="ECO:0000313" key="8">
    <source>
        <dbReference type="Proteomes" id="UP000069001"/>
    </source>
</evidence>
<dbReference type="InterPro" id="IPR039425">
    <property type="entry name" value="RNA_pol_sigma-70-like"/>
</dbReference>
<sequence>MTTLAAPPLIEAIFRNDYHWLLGRLRYKLGCAFTAEDIASETFAQLVAQSCTTSAREPRALLTTIAYRLVYDFWRRRDLERAYLAVLAARPESVAPSEEERALVVEALHAIDRALSGLSAKARNAFVYSQFHGLTHAEIAERLGVSKRTVRDYLAQALRACYLASLQ</sequence>
<dbReference type="PANTHER" id="PTHR43133">
    <property type="entry name" value="RNA POLYMERASE ECF-TYPE SIGMA FACTO"/>
    <property type="match status" value="1"/>
</dbReference>
<dbReference type="GO" id="GO:0006352">
    <property type="term" value="P:DNA-templated transcription initiation"/>
    <property type="evidence" value="ECO:0007669"/>
    <property type="project" value="InterPro"/>
</dbReference>
<dbReference type="AlphaFoldDB" id="A0A124SLX2"/>
<evidence type="ECO:0000256" key="1">
    <source>
        <dbReference type="ARBA" id="ARBA00010641"/>
    </source>
</evidence>
<protein>
    <submittedName>
        <fullName evidence="7">RNA polymerase subunit sigma</fullName>
    </submittedName>
</protein>
<dbReference type="Pfam" id="PF04542">
    <property type="entry name" value="Sigma70_r2"/>
    <property type="match status" value="1"/>
</dbReference>
<dbReference type="NCBIfam" id="TIGR02937">
    <property type="entry name" value="sigma70-ECF"/>
    <property type="match status" value="1"/>
</dbReference>
<evidence type="ECO:0000259" key="6">
    <source>
        <dbReference type="Pfam" id="PF08281"/>
    </source>
</evidence>
<dbReference type="Gene3D" id="1.10.1740.10">
    <property type="match status" value="1"/>
</dbReference>
<name>A0A124SLX2_BURCE</name>
<dbReference type="GO" id="GO:0003677">
    <property type="term" value="F:DNA binding"/>
    <property type="evidence" value="ECO:0007669"/>
    <property type="project" value="InterPro"/>
</dbReference>
<dbReference type="PANTHER" id="PTHR43133:SF63">
    <property type="entry name" value="RNA POLYMERASE SIGMA FACTOR FECI-RELATED"/>
    <property type="match status" value="1"/>
</dbReference>
<evidence type="ECO:0000256" key="4">
    <source>
        <dbReference type="ARBA" id="ARBA00023163"/>
    </source>
</evidence>
<comment type="similarity">
    <text evidence="1">Belongs to the sigma-70 factor family. ECF subfamily.</text>
</comment>
<dbReference type="CDD" id="cd06171">
    <property type="entry name" value="Sigma70_r4"/>
    <property type="match status" value="1"/>
</dbReference>
<dbReference type="NCBIfam" id="NF008889">
    <property type="entry name" value="PRK11924.1-1"/>
    <property type="match status" value="1"/>
</dbReference>
<dbReference type="EMBL" id="LOYH01000089">
    <property type="protein sequence ID" value="KVK75932.1"/>
    <property type="molecule type" value="Genomic_DNA"/>
</dbReference>
<dbReference type="InterPro" id="IPR014284">
    <property type="entry name" value="RNA_pol_sigma-70_dom"/>
</dbReference>
<dbReference type="InterPro" id="IPR007627">
    <property type="entry name" value="RNA_pol_sigma70_r2"/>
</dbReference>
<evidence type="ECO:0000256" key="2">
    <source>
        <dbReference type="ARBA" id="ARBA00023015"/>
    </source>
</evidence>
<comment type="caution">
    <text evidence="7">The sequence shown here is derived from an EMBL/GenBank/DDBJ whole genome shotgun (WGS) entry which is preliminary data.</text>
</comment>
<dbReference type="GO" id="GO:0016987">
    <property type="term" value="F:sigma factor activity"/>
    <property type="evidence" value="ECO:0007669"/>
    <property type="project" value="UniProtKB-KW"/>
</dbReference>
<proteinExistence type="inferred from homology"/>
<evidence type="ECO:0000313" key="7">
    <source>
        <dbReference type="EMBL" id="KVK75932.1"/>
    </source>
</evidence>
<dbReference type="Proteomes" id="UP000069001">
    <property type="component" value="Unassembled WGS sequence"/>
</dbReference>
<evidence type="ECO:0000256" key="3">
    <source>
        <dbReference type="ARBA" id="ARBA00023082"/>
    </source>
</evidence>
<dbReference type="SUPFAM" id="SSF88946">
    <property type="entry name" value="Sigma2 domain of RNA polymerase sigma factors"/>
    <property type="match status" value="1"/>
</dbReference>
<organism evidence="7 8">
    <name type="scientific">Burkholderia cepacia</name>
    <name type="common">Pseudomonas cepacia</name>
    <dbReference type="NCBI Taxonomy" id="292"/>
    <lineage>
        <taxon>Bacteria</taxon>
        <taxon>Pseudomonadati</taxon>
        <taxon>Pseudomonadota</taxon>
        <taxon>Betaproteobacteria</taxon>
        <taxon>Burkholderiales</taxon>
        <taxon>Burkholderiaceae</taxon>
        <taxon>Burkholderia</taxon>
        <taxon>Burkholderia cepacia complex</taxon>
    </lineage>
</organism>
<dbReference type="RefSeq" id="WP_059731786.1">
    <property type="nucleotide sequence ID" value="NZ_LOYH01000089.1"/>
</dbReference>
<gene>
    <name evidence="7" type="ORF">WS90_25130</name>
</gene>
<dbReference type="Gene3D" id="1.10.10.10">
    <property type="entry name" value="Winged helix-like DNA-binding domain superfamily/Winged helix DNA-binding domain"/>
    <property type="match status" value="1"/>
</dbReference>
<keyword evidence="2" id="KW-0805">Transcription regulation</keyword>
<accession>A0A124SLX2</accession>
<dbReference type="InterPro" id="IPR013325">
    <property type="entry name" value="RNA_pol_sigma_r2"/>
</dbReference>
<dbReference type="InterPro" id="IPR013249">
    <property type="entry name" value="RNA_pol_sigma70_r4_t2"/>
</dbReference>
<keyword evidence="3" id="KW-0731">Sigma factor</keyword>
<dbReference type="SUPFAM" id="SSF88659">
    <property type="entry name" value="Sigma3 and sigma4 domains of RNA polymerase sigma factors"/>
    <property type="match status" value="1"/>
</dbReference>
<feature type="domain" description="RNA polymerase sigma-70 region 2" evidence="5">
    <location>
        <begin position="16"/>
        <end position="78"/>
    </location>
</feature>
<evidence type="ECO:0000259" key="5">
    <source>
        <dbReference type="Pfam" id="PF04542"/>
    </source>
</evidence>
<reference evidence="7 8" key="1">
    <citation type="submission" date="2015-11" db="EMBL/GenBank/DDBJ databases">
        <title>Expanding the genomic diversity of Burkholderia species for the development of highly accurate diagnostics.</title>
        <authorList>
            <person name="Sahl J."/>
            <person name="Keim P."/>
            <person name="Wagner D."/>
        </authorList>
    </citation>
    <scope>NUCLEOTIDE SEQUENCE [LARGE SCALE GENOMIC DNA]</scope>
    <source>
        <strain evidence="7 8">MSMB1302</strain>
    </source>
</reference>
<feature type="domain" description="RNA polymerase sigma factor 70 region 4 type 2" evidence="6">
    <location>
        <begin position="109"/>
        <end position="161"/>
    </location>
</feature>
<keyword evidence="4" id="KW-0804">Transcription</keyword>
<dbReference type="InterPro" id="IPR013324">
    <property type="entry name" value="RNA_pol_sigma_r3/r4-like"/>
</dbReference>